<evidence type="ECO:0000259" key="2">
    <source>
        <dbReference type="PROSITE" id="PS51371"/>
    </source>
</evidence>
<proteinExistence type="predicted"/>
<dbReference type="SUPFAM" id="SSF54631">
    <property type="entry name" value="CBS-domain pair"/>
    <property type="match status" value="1"/>
</dbReference>
<dbReference type="InterPro" id="IPR046342">
    <property type="entry name" value="CBS_dom_sf"/>
</dbReference>
<dbReference type="AlphaFoldDB" id="A0A0W8FE72"/>
<dbReference type="EMBL" id="LNQE01001321">
    <property type="protein sequence ID" value="KUG19164.1"/>
    <property type="molecule type" value="Genomic_DNA"/>
</dbReference>
<dbReference type="InterPro" id="IPR000644">
    <property type="entry name" value="CBS_dom"/>
</dbReference>
<dbReference type="InterPro" id="IPR051257">
    <property type="entry name" value="Diverse_CBS-Domain"/>
</dbReference>
<dbReference type="PROSITE" id="PS51371">
    <property type="entry name" value="CBS"/>
    <property type="match status" value="2"/>
</dbReference>
<dbReference type="Gene3D" id="3.10.580.10">
    <property type="entry name" value="CBS-domain"/>
    <property type="match status" value="1"/>
</dbReference>
<dbReference type="CDD" id="cd17775">
    <property type="entry name" value="CBS_pair_bact_arch"/>
    <property type="match status" value="1"/>
</dbReference>
<accession>A0A0W8FE72</accession>
<feature type="domain" description="CBS" evidence="2">
    <location>
        <begin position="72"/>
        <end position="131"/>
    </location>
</feature>
<organism evidence="3">
    <name type="scientific">hydrocarbon metagenome</name>
    <dbReference type="NCBI Taxonomy" id="938273"/>
    <lineage>
        <taxon>unclassified sequences</taxon>
        <taxon>metagenomes</taxon>
        <taxon>ecological metagenomes</taxon>
    </lineage>
</organism>
<evidence type="ECO:0000256" key="1">
    <source>
        <dbReference type="ARBA" id="ARBA00023122"/>
    </source>
</evidence>
<reference evidence="3" key="1">
    <citation type="journal article" date="2015" name="Proc. Natl. Acad. Sci. U.S.A.">
        <title>Networks of energetic and metabolic interactions define dynamics in microbial communities.</title>
        <authorList>
            <person name="Embree M."/>
            <person name="Liu J.K."/>
            <person name="Al-Bassam M.M."/>
            <person name="Zengler K."/>
        </authorList>
    </citation>
    <scope>NUCLEOTIDE SEQUENCE</scope>
</reference>
<name>A0A0W8FE72_9ZZZZ</name>
<sequence>MGLVDCCRQQVVAVSPDTSILDVARVMEEKNVGSVMIVRGEKPEGIITDRDIVLRVCAKGMAMDSVRVEDVMTKNLITLKDDTGIYEAIERIKDAGIRRMPIVDDAGMLIGIITLDDVIRMIGEEMANIAENIEKQSPPLPR</sequence>
<dbReference type="PANTHER" id="PTHR43080:SF2">
    <property type="entry name" value="CBS DOMAIN-CONTAINING PROTEIN"/>
    <property type="match status" value="1"/>
</dbReference>
<feature type="domain" description="CBS" evidence="2">
    <location>
        <begin position="7"/>
        <end position="63"/>
    </location>
</feature>
<dbReference type="SMART" id="SM00116">
    <property type="entry name" value="CBS"/>
    <property type="match status" value="2"/>
</dbReference>
<dbReference type="PANTHER" id="PTHR43080">
    <property type="entry name" value="CBS DOMAIN-CONTAINING PROTEIN CBSX3, MITOCHONDRIAL"/>
    <property type="match status" value="1"/>
</dbReference>
<keyword evidence="1" id="KW-0129">CBS domain</keyword>
<protein>
    <submittedName>
        <fullName evidence="3">Cbs domain protein</fullName>
    </submittedName>
</protein>
<dbReference type="Pfam" id="PF00571">
    <property type="entry name" value="CBS"/>
    <property type="match status" value="2"/>
</dbReference>
<comment type="caution">
    <text evidence="3">The sequence shown here is derived from an EMBL/GenBank/DDBJ whole genome shotgun (WGS) entry which is preliminary data.</text>
</comment>
<gene>
    <name evidence="3" type="ORF">ASZ90_011128</name>
</gene>
<evidence type="ECO:0000313" key="3">
    <source>
        <dbReference type="EMBL" id="KUG19164.1"/>
    </source>
</evidence>